<feature type="region of interest" description="Disordered" evidence="5">
    <location>
        <begin position="190"/>
        <end position="210"/>
    </location>
</feature>
<proteinExistence type="predicted"/>
<dbReference type="SUPFAM" id="SSF48403">
    <property type="entry name" value="Ankyrin repeat"/>
    <property type="match status" value="1"/>
</dbReference>
<protein>
    <recommendedName>
        <fullName evidence="6">RanBP2-type domain-containing protein</fullName>
    </recommendedName>
</protein>
<dbReference type="HOGENOM" id="CLU_024089_0_0_1"/>
<dbReference type="PANTHER" id="PTHR16058:SF4">
    <property type="entry name" value="DOUBLE ZINC RIBBON AND ANKYRIN REPEAT-CONTAINING PROTEIN 1"/>
    <property type="match status" value="1"/>
</dbReference>
<evidence type="ECO:0000259" key="6">
    <source>
        <dbReference type="SMART" id="SM00547"/>
    </source>
</evidence>
<feature type="domain" description="RanBP2-type" evidence="6">
    <location>
        <begin position="302"/>
        <end position="326"/>
    </location>
</feature>
<feature type="domain" description="RanBP2-type" evidence="6">
    <location>
        <begin position="222"/>
        <end position="248"/>
    </location>
</feature>
<dbReference type="Pfam" id="PF13287">
    <property type="entry name" value="Fn3_assoc"/>
    <property type="match status" value="1"/>
</dbReference>
<feature type="domain" description="RanBP2-type" evidence="6">
    <location>
        <begin position="379"/>
        <end position="403"/>
    </location>
</feature>
<keyword evidence="8" id="KW-1185">Reference proteome</keyword>
<dbReference type="Proteomes" id="UP000014500">
    <property type="component" value="Unassembled WGS sequence"/>
</dbReference>
<dbReference type="PhylomeDB" id="T1JLM5"/>
<dbReference type="AlphaFoldDB" id="T1JLM5"/>
<keyword evidence="1" id="KW-0479">Metal-binding</keyword>
<keyword evidence="4" id="KW-0040">ANK repeat</keyword>
<dbReference type="OMA" id="GFAHIRS"/>
<dbReference type="GO" id="GO:0008270">
    <property type="term" value="F:zinc ion binding"/>
    <property type="evidence" value="ECO:0007669"/>
    <property type="project" value="UniProtKB-KW"/>
</dbReference>
<dbReference type="SMART" id="SM00547">
    <property type="entry name" value="ZnF_RBZ"/>
    <property type="match status" value="4"/>
</dbReference>
<evidence type="ECO:0000313" key="8">
    <source>
        <dbReference type="Proteomes" id="UP000014500"/>
    </source>
</evidence>
<feature type="region of interest" description="Disordered" evidence="5">
    <location>
        <begin position="549"/>
        <end position="588"/>
    </location>
</feature>
<feature type="repeat" description="ANK" evidence="4">
    <location>
        <begin position="633"/>
        <end position="667"/>
    </location>
</feature>
<dbReference type="EnsemblMetazoa" id="SMAR014755-RA">
    <property type="protein sequence ID" value="SMAR014755-PA"/>
    <property type="gene ID" value="SMAR014755"/>
</dbReference>
<dbReference type="PROSITE" id="PS50088">
    <property type="entry name" value="ANK_REPEAT"/>
    <property type="match status" value="1"/>
</dbReference>
<keyword evidence="2" id="KW-0863">Zinc-finger</keyword>
<feature type="compositionally biased region" description="Basic and acidic residues" evidence="5">
    <location>
        <begin position="549"/>
        <end position="574"/>
    </location>
</feature>
<feature type="domain" description="RanBP2-type" evidence="6">
    <location>
        <begin position="264"/>
        <end position="288"/>
    </location>
</feature>
<dbReference type="eggNOG" id="ENOG502QTJR">
    <property type="taxonomic scope" value="Eukaryota"/>
</dbReference>
<dbReference type="PANTHER" id="PTHR16058">
    <property type="entry name" value="DOUBLE ZINC RIBBON AND ANKYRIN REPEAT-CONTAINING PROTEIN 1"/>
    <property type="match status" value="1"/>
</dbReference>
<dbReference type="InterPro" id="IPR002110">
    <property type="entry name" value="Ankyrin_rpt"/>
</dbReference>
<dbReference type="InterPro" id="IPR036770">
    <property type="entry name" value="Ankyrin_rpt-contain_sf"/>
</dbReference>
<evidence type="ECO:0000256" key="5">
    <source>
        <dbReference type="SAM" id="MobiDB-lite"/>
    </source>
</evidence>
<reference evidence="8" key="1">
    <citation type="submission" date="2011-05" db="EMBL/GenBank/DDBJ databases">
        <authorList>
            <person name="Richards S.R."/>
            <person name="Qu J."/>
            <person name="Jiang H."/>
            <person name="Jhangiani S.N."/>
            <person name="Agravi P."/>
            <person name="Goodspeed R."/>
            <person name="Gross S."/>
            <person name="Mandapat C."/>
            <person name="Jackson L."/>
            <person name="Mathew T."/>
            <person name="Pu L."/>
            <person name="Thornton R."/>
            <person name="Saada N."/>
            <person name="Wilczek-Boney K.B."/>
            <person name="Lee S."/>
            <person name="Kovar C."/>
            <person name="Wu Y."/>
            <person name="Scherer S.E."/>
            <person name="Worley K.C."/>
            <person name="Muzny D.M."/>
            <person name="Gibbs R."/>
        </authorList>
    </citation>
    <scope>NUCLEOTIDE SEQUENCE</scope>
    <source>
        <strain evidence="8">Brora</strain>
    </source>
</reference>
<dbReference type="EMBL" id="JH431633">
    <property type="status" value="NOT_ANNOTATED_CDS"/>
    <property type="molecule type" value="Genomic_DNA"/>
</dbReference>
<dbReference type="Pfam" id="PF00023">
    <property type="entry name" value="Ank"/>
    <property type="match status" value="1"/>
</dbReference>
<feature type="region of interest" description="Disordered" evidence="5">
    <location>
        <begin position="138"/>
        <end position="177"/>
    </location>
</feature>
<evidence type="ECO:0000256" key="4">
    <source>
        <dbReference type="PROSITE-ProRule" id="PRU00023"/>
    </source>
</evidence>
<organism evidence="7 8">
    <name type="scientific">Strigamia maritima</name>
    <name type="common">European centipede</name>
    <name type="synonym">Geophilus maritimus</name>
    <dbReference type="NCBI Taxonomy" id="126957"/>
    <lineage>
        <taxon>Eukaryota</taxon>
        <taxon>Metazoa</taxon>
        <taxon>Ecdysozoa</taxon>
        <taxon>Arthropoda</taxon>
        <taxon>Myriapoda</taxon>
        <taxon>Chilopoda</taxon>
        <taxon>Pleurostigmophora</taxon>
        <taxon>Geophilomorpha</taxon>
        <taxon>Linotaeniidae</taxon>
        <taxon>Strigamia</taxon>
    </lineage>
</organism>
<evidence type="ECO:0000256" key="3">
    <source>
        <dbReference type="ARBA" id="ARBA00022833"/>
    </source>
</evidence>
<evidence type="ECO:0000313" key="7">
    <source>
        <dbReference type="EnsemblMetazoa" id="SMAR014755-PA"/>
    </source>
</evidence>
<dbReference type="Gene3D" id="1.25.40.20">
    <property type="entry name" value="Ankyrin repeat-containing domain"/>
    <property type="match status" value="1"/>
</dbReference>
<accession>T1JLM5</accession>
<dbReference type="InterPro" id="IPR001876">
    <property type="entry name" value="Znf_RanBP2"/>
</dbReference>
<evidence type="ECO:0000256" key="1">
    <source>
        <dbReference type="ARBA" id="ARBA00022723"/>
    </source>
</evidence>
<name>T1JLM5_STRMM</name>
<dbReference type="InterPro" id="IPR026876">
    <property type="entry name" value="Fn3_assoc_repeat"/>
</dbReference>
<feature type="compositionally biased region" description="Acidic residues" evidence="5">
    <location>
        <begin position="160"/>
        <end position="175"/>
    </location>
</feature>
<evidence type="ECO:0000256" key="2">
    <source>
        <dbReference type="ARBA" id="ARBA00022771"/>
    </source>
</evidence>
<sequence length="709" mass="78937">MTAGAVSAPIISAVRRSANCKLYNYIDTETAIEIRCETPNVEIYYTLNGTAPNPFPLLGCDNKTLKYCHPLYLEEGRCMIKAIAIDTVKSRESFVVSKSFSIEQVDKSGDDLAAKSNINEATSAPTPLTLPSISEISEKERQDDEKDFDEQQDAATSNESDLDELDASNSEETENSESHFIDHFVAEFQNGKERKSSKSSTTSEEMEFNEPQLGKNFNHFVDSLRCSKCSYSNHATPTAQFCSLCGHQLANQMALIVTLPSLQQMARCEKCFCNVPHDVPYCIICETSFTDANTIAYNKFINSKMCSDCSTLNSSRSLSCVLCENTLPKKTFQSTANPLLLPTIVNTSRHFTKCEDCGRVNCCQARYCDWCGKLLREELILECPQCFNQNQSMASFCQGCGYPLQPPVNLDVNARLLKKTCDESVLAQPSIQQKSTMTSPWAISQSKSIQTSETVSCLSQKWQRSIGRMQNIESFMESYCKPCSATSPGKGYWRQQVEHIAGHLKTTAYNDSAFRSQISKAKLTNLLSTNVEEGSDEFSLLLKFGVKPSPEKDTKKAKIEHSTEKNATFEEKSPKSLPPVSDKVQKQKPMIKEKLEEVDLIKLIQKSSTASQLKKLLGKFVNESKNWKTKNCEGNSPLHEAILLKEKGLDSVKQLLKCGVDPGLVNNNGQTAYELAKSINNQSAVKLLTTNLGKNMLNEMVKSELKILI</sequence>
<reference evidence="7" key="2">
    <citation type="submission" date="2015-02" db="UniProtKB">
        <authorList>
            <consortium name="EnsemblMetazoa"/>
        </authorList>
    </citation>
    <scope>IDENTIFICATION</scope>
</reference>
<dbReference type="InterPro" id="IPR052481">
    <property type="entry name" value="DZAN1"/>
</dbReference>
<keyword evidence="3" id="KW-0862">Zinc</keyword>